<evidence type="ECO:0000313" key="2">
    <source>
        <dbReference type="Proteomes" id="UP001162992"/>
    </source>
</evidence>
<evidence type="ECO:0000313" key="1">
    <source>
        <dbReference type="EMBL" id="KAJ7559986.1"/>
    </source>
</evidence>
<keyword evidence="2" id="KW-1185">Reference proteome</keyword>
<organism evidence="1 2">
    <name type="scientific">Diphasiastrum complanatum</name>
    <name type="common">Issler's clubmoss</name>
    <name type="synonym">Lycopodium complanatum</name>
    <dbReference type="NCBI Taxonomy" id="34168"/>
    <lineage>
        <taxon>Eukaryota</taxon>
        <taxon>Viridiplantae</taxon>
        <taxon>Streptophyta</taxon>
        <taxon>Embryophyta</taxon>
        <taxon>Tracheophyta</taxon>
        <taxon>Lycopodiopsida</taxon>
        <taxon>Lycopodiales</taxon>
        <taxon>Lycopodiaceae</taxon>
        <taxon>Lycopodioideae</taxon>
        <taxon>Diphasiastrum</taxon>
    </lineage>
</organism>
<protein>
    <submittedName>
        <fullName evidence="1">Uncharacterized protein</fullName>
    </submittedName>
</protein>
<proteinExistence type="predicted"/>
<dbReference type="Proteomes" id="UP001162992">
    <property type="component" value="Chromosome 4"/>
</dbReference>
<reference evidence="2" key="1">
    <citation type="journal article" date="2024" name="Proc. Natl. Acad. Sci. U.S.A.">
        <title>Extraordinary preservation of gene collinearity over three hundred million years revealed in homosporous lycophytes.</title>
        <authorList>
            <person name="Li C."/>
            <person name="Wickell D."/>
            <person name="Kuo L.Y."/>
            <person name="Chen X."/>
            <person name="Nie B."/>
            <person name="Liao X."/>
            <person name="Peng D."/>
            <person name="Ji J."/>
            <person name="Jenkins J."/>
            <person name="Williams M."/>
            <person name="Shu S."/>
            <person name="Plott C."/>
            <person name="Barry K."/>
            <person name="Rajasekar S."/>
            <person name="Grimwood J."/>
            <person name="Han X."/>
            <person name="Sun S."/>
            <person name="Hou Z."/>
            <person name="He W."/>
            <person name="Dai G."/>
            <person name="Sun C."/>
            <person name="Schmutz J."/>
            <person name="Leebens-Mack J.H."/>
            <person name="Li F.W."/>
            <person name="Wang L."/>
        </authorList>
    </citation>
    <scope>NUCLEOTIDE SEQUENCE [LARGE SCALE GENOMIC DNA]</scope>
    <source>
        <strain evidence="2">cv. PW_Plant_1</strain>
    </source>
</reference>
<dbReference type="EMBL" id="CM055095">
    <property type="protein sequence ID" value="KAJ7559986.1"/>
    <property type="molecule type" value="Genomic_DNA"/>
</dbReference>
<gene>
    <name evidence="1" type="ORF">O6H91_04G110000</name>
</gene>
<comment type="caution">
    <text evidence="1">The sequence shown here is derived from an EMBL/GenBank/DDBJ whole genome shotgun (WGS) entry which is preliminary data.</text>
</comment>
<name>A0ACC2E0L6_DIPCM</name>
<accession>A0ACC2E0L6</accession>
<sequence length="841" mass="93797">MDPDNCRGGWESCVAAACLPQSSKLWCIKEGCFQTGAERCEHWTDIGSYVAALEFHKNPASKQQVLHSLASFLSCVVPILSSATFTADYAASALIGKTKVFFNRTDVKNLHVLLFRELAEIAQYLLPDYYCKADICSWAVINEIFQSQIEFICECLRCCIRVIPMIECFDTSISQSASETLDDIFQGICSPTNIFSLLGYSQALSAGANDSMKLLQMHLGNLESPLTMYHSGSFEAIDNLQTRVIIMILVLEVCMDELLLHPQFSSLLFKKKTNLNLSLSGDKSAELSIEAAFVHGLLSDFLKKSSQSIPCKVAYSTKLKLPACVLLLDKISANTVPKNFLTHVVSLVAAALGRASVSDLQLCPAAGIGLSWCSSSSASEKFDGCRCSEDLPSGIAFGLVCSLLETTVKLILAASKPILKDTRESLAMLPSTSNYHLLTGDSSRMILPFEPFLRYFEDSSNKVESWQSFITSLLHFLKCTLQITDEMMKVTALHERNILDVQAVANSSRSICDSGATAPIMYADSDQTITRHCQSMSTLLQGTIEHLTCVSHSVMQQARHQLMLPISFSILESMHNLLSPKCESYCTILYESPKMTMVEVRSMASEEHEVEPSNCSLEVQNDKSNLEEIKNACQDDEIKIPIDCLTSLEADEVSKDGGNEGDLIDKSTNRDKPATSCEEDIKQSRALSSTIVKRLLKTRHQALSQNATTKGPLSSKFESHLSPTSTKQTRTGLRSGLRSAARPLFRETESLQRDAAKNLCTDNPYVKEMLTIERKSAETFDDLNDFIVCKKGRNYSKFMNARWKYRRMLHSRTIWKRMQEKRQLVRLLQMPEMMRGNELFF</sequence>